<dbReference type="SMART" id="SM00849">
    <property type="entry name" value="Lactamase_B"/>
    <property type="match status" value="1"/>
</dbReference>
<gene>
    <name evidence="2" type="ORF">IPA_08595</name>
</gene>
<dbReference type="Pfam" id="PF00753">
    <property type="entry name" value="Lactamase_B"/>
    <property type="match status" value="1"/>
</dbReference>
<dbReference type="AlphaFoldDB" id="A0A977KBZ3"/>
<dbReference type="CDD" id="cd07713">
    <property type="entry name" value="DHPS-like_MBL-fold"/>
    <property type="match status" value="1"/>
</dbReference>
<evidence type="ECO:0000259" key="1">
    <source>
        <dbReference type="SMART" id="SM00849"/>
    </source>
</evidence>
<dbReference type="Proteomes" id="UP001063698">
    <property type="component" value="Chromosome"/>
</dbReference>
<evidence type="ECO:0000313" key="3">
    <source>
        <dbReference type="Proteomes" id="UP001063698"/>
    </source>
</evidence>
<dbReference type="InterPro" id="IPR041712">
    <property type="entry name" value="DHPS-like_MBL-fold"/>
</dbReference>
<dbReference type="SUPFAM" id="SSF56281">
    <property type="entry name" value="Metallo-hydrolase/oxidoreductase"/>
    <property type="match status" value="1"/>
</dbReference>
<dbReference type="PANTHER" id="PTHR13754:SF13">
    <property type="entry name" value="METALLO-BETA-LACTAMASE SUPERFAMILY PROTEIN (AFU_ORTHOLOGUE AFUA_3G07630)"/>
    <property type="match status" value="1"/>
</dbReference>
<protein>
    <recommendedName>
        <fullName evidence="1">Metallo-beta-lactamase domain-containing protein</fullName>
    </recommendedName>
</protein>
<sequence>MALEKVTMTVLIDNTSHPPFKKAWGLSILIESPEVKILWDSGPDPNTLTHNANILNKDLKVDYLIFSHRHWDHTGGTEAVRYRKAIAPRDWLFPKFKNLVMNNKYLKLIDEVIVTRPLMGMGLPEQALLIDVKGYGTVMLVGCSHPGVADMYEDVVKNLGIRPRMVIGGFHLFGAPKRLVEETIARLRNLGAEKLHPIHCSGEYAKLLARSDVETGTVIELP</sequence>
<keyword evidence="3" id="KW-1185">Reference proteome</keyword>
<proteinExistence type="predicted"/>
<dbReference type="InterPro" id="IPR001279">
    <property type="entry name" value="Metallo-B-lactamas"/>
</dbReference>
<dbReference type="KEGG" id="ipc:IPA_08595"/>
<dbReference type="EMBL" id="CP006868">
    <property type="protein sequence ID" value="UXD22825.1"/>
    <property type="molecule type" value="Genomic_DNA"/>
</dbReference>
<dbReference type="GO" id="GO:0016740">
    <property type="term" value="F:transferase activity"/>
    <property type="evidence" value="ECO:0007669"/>
    <property type="project" value="TreeGrafter"/>
</dbReference>
<evidence type="ECO:0000313" key="2">
    <source>
        <dbReference type="EMBL" id="UXD22825.1"/>
    </source>
</evidence>
<dbReference type="Gene3D" id="3.60.15.10">
    <property type="entry name" value="Ribonuclease Z/Hydroxyacylglutathione hydrolase-like"/>
    <property type="match status" value="2"/>
</dbReference>
<organism evidence="2 3">
    <name type="scientific">Ignicoccus pacificus DSM 13166</name>
    <dbReference type="NCBI Taxonomy" id="940294"/>
    <lineage>
        <taxon>Archaea</taxon>
        <taxon>Thermoproteota</taxon>
        <taxon>Thermoprotei</taxon>
        <taxon>Desulfurococcales</taxon>
        <taxon>Desulfurococcaceae</taxon>
        <taxon>Ignicoccus</taxon>
    </lineage>
</organism>
<dbReference type="InterPro" id="IPR036866">
    <property type="entry name" value="RibonucZ/Hydroxyglut_hydro"/>
</dbReference>
<accession>A0A977KBZ3</accession>
<dbReference type="InterPro" id="IPR052926">
    <property type="entry name" value="Metallo-beta-lactamase_dom"/>
</dbReference>
<dbReference type="PANTHER" id="PTHR13754">
    <property type="entry name" value="METALLO-BETA-LACTAMASE SUPERFAMILY PROTEIN"/>
    <property type="match status" value="1"/>
</dbReference>
<reference evidence="2" key="1">
    <citation type="submission" date="2013-11" db="EMBL/GenBank/DDBJ databases">
        <title>Comparative genomics of Ignicoccus.</title>
        <authorList>
            <person name="Podar M."/>
        </authorList>
    </citation>
    <scope>NUCLEOTIDE SEQUENCE</scope>
    <source>
        <strain evidence="2">DSM 13166</strain>
    </source>
</reference>
<name>A0A977KBZ3_9CREN</name>
<feature type="domain" description="Metallo-beta-lactamase" evidence="1">
    <location>
        <begin position="24"/>
        <end position="199"/>
    </location>
</feature>